<evidence type="ECO:0000256" key="3">
    <source>
        <dbReference type="ARBA" id="ARBA00022884"/>
    </source>
</evidence>
<evidence type="ECO:0000256" key="1">
    <source>
        <dbReference type="ARBA" id="ARBA00006471"/>
    </source>
</evidence>
<keyword evidence="2 8" id="KW-0699">rRNA-binding</keyword>
<dbReference type="Proteomes" id="UP000027982">
    <property type="component" value="Chromosome"/>
</dbReference>
<dbReference type="FunFam" id="3.30.1490.10:FF:000001">
    <property type="entry name" value="30S ribosomal protein S8"/>
    <property type="match status" value="1"/>
</dbReference>
<dbReference type="STRING" id="661478.OP10G_0594"/>
<keyword evidence="5 8" id="KW-0687">Ribonucleoprotein</keyword>
<dbReference type="Pfam" id="PF00410">
    <property type="entry name" value="Ribosomal_S8"/>
    <property type="match status" value="1"/>
</dbReference>
<evidence type="ECO:0000256" key="7">
    <source>
        <dbReference type="ARBA" id="ARBA00046740"/>
    </source>
</evidence>
<comment type="subunit">
    <text evidence="7 8">Part of the 30S ribosomal subunit. Contacts proteins S5 and S12.</text>
</comment>
<dbReference type="eggNOG" id="COG0096">
    <property type="taxonomic scope" value="Bacteria"/>
</dbReference>
<sequence>MHSDPIADLLTRIRNGAQARLTSVDVPHSKIKVEIVKILEAEGYVTSHEISTESKFPTIKVHLRYDSKRKPLITHISRVSKPGLRVYKPVTELKPRRSGLSTQIVSTSAGLMTDREARRRRMGGEVLCEVY</sequence>
<dbReference type="RefSeq" id="WP_025227382.1">
    <property type="nucleotide sequence ID" value="NZ_CP007139.1"/>
</dbReference>
<dbReference type="PANTHER" id="PTHR11758">
    <property type="entry name" value="40S RIBOSOMAL PROTEIN S15A"/>
    <property type="match status" value="1"/>
</dbReference>
<dbReference type="InterPro" id="IPR000630">
    <property type="entry name" value="Ribosomal_uS8"/>
</dbReference>
<dbReference type="GO" id="GO:0006412">
    <property type="term" value="P:translation"/>
    <property type="evidence" value="ECO:0007669"/>
    <property type="project" value="UniProtKB-UniRule"/>
</dbReference>
<keyword evidence="10" id="KW-1185">Reference proteome</keyword>
<evidence type="ECO:0000256" key="5">
    <source>
        <dbReference type="ARBA" id="ARBA00023274"/>
    </source>
</evidence>
<dbReference type="FunFam" id="3.30.1370.30:FF:000002">
    <property type="entry name" value="30S ribosomal protein S8"/>
    <property type="match status" value="1"/>
</dbReference>
<dbReference type="GO" id="GO:0005840">
    <property type="term" value="C:ribosome"/>
    <property type="evidence" value="ECO:0007669"/>
    <property type="project" value="UniProtKB-KW"/>
</dbReference>
<evidence type="ECO:0000256" key="2">
    <source>
        <dbReference type="ARBA" id="ARBA00022730"/>
    </source>
</evidence>
<gene>
    <name evidence="8" type="primary">rpsH</name>
    <name evidence="9" type="ORF">OP10G_0594</name>
</gene>
<dbReference type="NCBIfam" id="NF001109">
    <property type="entry name" value="PRK00136.1"/>
    <property type="match status" value="1"/>
</dbReference>
<keyword evidence="3 8" id="KW-0694">RNA-binding</keyword>
<dbReference type="GO" id="GO:0003735">
    <property type="term" value="F:structural constituent of ribosome"/>
    <property type="evidence" value="ECO:0007669"/>
    <property type="project" value="InterPro"/>
</dbReference>
<dbReference type="HAMAP" id="MF_01302_B">
    <property type="entry name" value="Ribosomal_uS8_B"/>
    <property type="match status" value="1"/>
</dbReference>
<keyword evidence="4 8" id="KW-0689">Ribosomal protein</keyword>
<dbReference type="Gene3D" id="3.30.1370.30">
    <property type="match status" value="1"/>
</dbReference>
<dbReference type="GO" id="GO:1990904">
    <property type="term" value="C:ribonucleoprotein complex"/>
    <property type="evidence" value="ECO:0007669"/>
    <property type="project" value="UniProtKB-KW"/>
</dbReference>
<dbReference type="Gene3D" id="3.30.1490.10">
    <property type="match status" value="1"/>
</dbReference>
<name>A0A068NKJ4_FIMGI</name>
<evidence type="ECO:0000313" key="10">
    <source>
        <dbReference type="Proteomes" id="UP000027982"/>
    </source>
</evidence>
<comment type="function">
    <text evidence="8">One of the primary rRNA binding proteins, it binds directly to 16S rRNA central domain where it helps coordinate assembly of the platform of the 30S subunit.</text>
</comment>
<organism evidence="9 10">
    <name type="scientific">Fimbriimonas ginsengisoli Gsoil 348</name>
    <dbReference type="NCBI Taxonomy" id="661478"/>
    <lineage>
        <taxon>Bacteria</taxon>
        <taxon>Bacillati</taxon>
        <taxon>Armatimonadota</taxon>
        <taxon>Fimbriimonadia</taxon>
        <taxon>Fimbriimonadales</taxon>
        <taxon>Fimbriimonadaceae</taxon>
        <taxon>Fimbriimonas</taxon>
    </lineage>
</organism>
<comment type="similarity">
    <text evidence="1 8">Belongs to the universal ribosomal protein uS8 family.</text>
</comment>
<protein>
    <recommendedName>
        <fullName evidence="6 8">Small ribosomal subunit protein uS8</fullName>
    </recommendedName>
</protein>
<dbReference type="KEGG" id="fgi:OP10G_0594"/>
<dbReference type="EMBL" id="CP007139">
    <property type="protein sequence ID" value="AIE83962.1"/>
    <property type="molecule type" value="Genomic_DNA"/>
</dbReference>
<accession>A0A068NKJ4</accession>
<dbReference type="GO" id="GO:0019843">
    <property type="term" value="F:rRNA binding"/>
    <property type="evidence" value="ECO:0007669"/>
    <property type="project" value="UniProtKB-UniRule"/>
</dbReference>
<dbReference type="GO" id="GO:0005737">
    <property type="term" value="C:cytoplasm"/>
    <property type="evidence" value="ECO:0007669"/>
    <property type="project" value="UniProtKB-ARBA"/>
</dbReference>
<evidence type="ECO:0000313" key="9">
    <source>
        <dbReference type="EMBL" id="AIE83962.1"/>
    </source>
</evidence>
<dbReference type="HOGENOM" id="CLU_098428_0_2_0"/>
<evidence type="ECO:0000256" key="4">
    <source>
        <dbReference type="ARBA" id="ARBA00022980"/>
    </source>
</evidence>
<evidence type="ECO:0000256" key="6">
    <source>
        <dbReference type="ARBA" id="ARBA00035258"/>
    </source>
</evidence>
<dbReference type="SUPFAM" id="SSF56047">
    <property type="entry name" value="Ribosomal protein S8"/>
    <property type="match status" value="1"/>
</dbReference>
<reference evidence="9 10" key="1">
    <citation type="journal article" date="2014" name="PLoS ONE">
        <title>The first complete genome sequence of the class fimbriimonadia in the phylum armatimonadetes.</title>
        <authorList>
            <person name="Hu Z.Y."/>
            <person name="Wang Y.Z."/>
            <person name="Im W.T."/>
            <person name="Wang S.Y."/>
            <person name="Zhao G.P."/>
            <person name="Zheng H.J."/>
            <person name="Quan Z.X."/>
        </authorList>
    </citation>
    <scope>NUCLEOTIDE SEQUENCE [LARGE SCALE GENOMIC DNA]</scope>
    <source>
        <strain evidence="9">Gsoil 348</strain>
    </source>
</reference>
<proteinExistence type="inferred from homology"/>
<dbReference type="InterPro" id="IPR035987">
    <property type="entry name" value="Ribosomal_uS8_sf"/>
</dbReference>
<evidence type="ECO:0000256" key="8">
    <source>
        <dbReference type="HAMAP-Rule" id="MF_01302"/>
    </source>
</evidence>
<dbReference type="OrthoDB" id="9802617at2"/>
<dbReference type="AlphaFoldDB" id="A0A068NKJ4"/>